<gene>
    <name evidence="1" type="ORF">SDC9_128810</name>
</gene>
<reference evidence="1" key="1">
    <citation type="submission" date="2019-08" db="EMBL/GenBank/DDBJ databases">
        <authorList>
            <person name="Kucharzyk K."/>
            <person name="Murdoch R.W."/>
            <person name="Higgins S."/>
            <person name="Loffler F."/>
        </authorList>
    </citation>
    <scope>NUCLEOTIDE SEQUENCE</scope>
</reference>
<comment type="caution">
    <text evidence="1">The sequence shown here is derived from an EMBL/GenBank/DDBJ whole genome shotgun (WGS) entry which is preliminary data.</text>
</comment>
<accession>A0A645CY10</accession>
<dbReference type="AlphaFoldDB" id="A0A645CY10"/>
<dbReference type="EMBL" id="VSSQ01031014">
    <property type="protein sequence ID" value="MPM81753.1"/>
    <property type="molecule type" value="Genomic_DNA"/>
</dbReference>
<organism evidence="1">
    <name type="scientific">bioreactor metagenome</name>
    <dbReference type="NCBI Taxonomy" id="1076179"/>
    <lineage>
        <taxon>unclassified sequences</taxon>
        <taxon>metagenomes</taxon>
        <taxon>ecological metagenomes</taxon>
    </lineage>
</organism>
<evidence type="ECO:0000313" key="1">
    <source>
        <dbReference type="EMBL" id="MPM81753.1"/>
    </source>
</evidence>
<proteinExistence type="predicted"/>
<sequence>MICAVFPLGRAYTSENEELYFYQKVPCGDKNTHTVREWIREFGIPEEDSIGRMWSESIIWLAQYMQKVKHFKKDTLNLVWNAIFHQLYLNYDIQKPFEDQLKENFIKLKQLLSGGKDK</sequence>
<name>A0A645CY10_9ZZZZ</name>
<protein>
    <submittedName>
        <fullName evidence="1">Uncharacterized protein</fullName>
    </submittedName>
</protein>